<comment type="caution">
    <text evidence="1">The sequence shown here is derived from an EMBL/GenBank/DDBJ whole genome shotgun (WGS) entry which is preliminary data.</text>
</comment>
<evidence type="ECO:0000313" key="1">
    <source>
        <dbReference type="EMBL" id="TGO48799.1"/>
    </source>
</evidence>
<dbReference type="Proteomes" id="UP000297527">
    <property type="component" value="Unassembled WGS sequence"/>
</dbReference>
<sequence length="178" mass="20672">MSTEVSRPPRWCDSEKAYLTSITMHTVNGREMRIDPRSAIRQMTIEQEKHHLGGVAFAQDPWPIRKYAIHSMRQQWRRIKIAREEADRLGVEKPAQELQPQIERFIVPSGDSIASNDFNIEMPAEWQQEVEEMMAPLKQKWAEEDRAKASQYQSAVTAADQVLGADFWIQCQEDVDME</sequence>
<reference evidence="1 2" key="1">
    <citation type="submission" date="2017-12" db="EMBL/GenBank/DDBJ databases">
        <title>Comparative genomics of Botrytis spp.</title>
        <authorList>
            <person name="Valero-Jimenez C.A."/>
            <person name="Tapia P."/>
            <person name="Veloso J."/>
            <person name="Silva-Moreno E."/>
            <person name="Staats M."/>
            <person name="Valdes J.H."/>
            <person name="Van Kan J.A.L."/>
        </authorList>
    </citation>
    <scope>NUCLEOTIDE SEQUENCE [LARGE SCALE GENOMIC DNA]</scope>
    <source>
        <strain evidence="1 2">MUCL11595</strain>
    </source>
</reference>
<evidence type="ECO:0000313" key="2">
    <source>
        <dbReference type="Proteomes" id="UP000297527"/>
    </source>
</evidence>
<dbReference type="AlphaFoldDB" id="A0A4Z1HIC1"/>
<proteinExistence type="predicted"/>
<organism evidence="1 2">
    <name type="scientific">Botryotinia convoluta</name>
    <dbReference type="NCBI Taxonomy" id="54673"/>
    <lineage>
        <taxon>Eukaryota</taxon>
        <taxon>Fungi</taxon>
        <taxon>Dikarya</taxon>
        <taxon>Ascomycota</taxon>
        <taxon>Pezizomycotina</taxon>
        <taxon>Leotiomycetes</taxon>
        <taxon>Helotiales</taxon>
        <taxon>Sclerotiniaceae</taxon>
        <taxon>Botryotinia</taxon>
    </lineage>
</organism>
<dbReference type="EMBL" id="PQXN01000228">
    <property type="protein sequence ID" value="TGO48799.1"/>
    <property type="molecule type" value="Genomic_DNA"/>
</dbReference>
<keyword evidence="2" id="KW-1185">Reference proteome</keyword>
<dbReference type="OrthoDB" id="3490961at2759"/>
<gene>
    <name evidence="1" type="ORF">BCON_0229g00110</name>
</gene>
<name>A0A4Z1HIC1_9HELO</name>
<accession>A0A4Z1HIC1</accession>
<protein>
    <submittedName>
        <fullName evidence="1">Uncharacterized protein</fullName>
    </submittedName>
</protein>